<keyword evidence="2" id="KW-1185">Reference proteome</keyword>
<sequence length="49" mass="5170">MGAKTALLAFSDGDLRRSPALSPDDGIVEDIGEPYGFEAEFWAGARPDG</sequence>
<dbReference type="InterPro" id="IPR053847">
    <property type="entry name" value="DUF6928"/>
</dbReference>
<protein>
    <submittedName>
        <fullName evidence="1">Uncharacterized protein</fullName>
    </submittedName>
</protein>
<proteinExistence type="predicted"/>
<dbReference type="Proteomes" id="UP001240984">
    <property type="component" value="Unassembled WGS sequence"/>
</dbReference>
<organism evidence="1 2">
    <name type="scientific">Catenuloplanes nepalensis</name>
    <dbReference type="NCBI Taxonomy" id="587533"/>
    <lineage>
        <taxon>Bacteria</taxon>
        <taxon>Bacillati</taxon>
        <taxon>Actinomycetota</taxon>
        <taxon>Actinomycetes</taxon>
        <taxon>Micromonosporales</taxon>
        <taxon>Micromonosporaceae</taxon>
        <taxon>Catenuloplanes</taxon>
    </lineage>
</organism>
<evidence type="ECO:0000313" key="2">
    <source>
        <dbReference type="Proteomes" id="UP001240984"/>
    </source>
</evidence>
<dbReference type="RefSeq" id="WP_306838512.1">
    <property type="nucleotide sequence ID" value="NZ_JAUSRA010000001.1"/>
</dbReference>
<gene>
    <name evidence="1" type="ORF">J2S43_008087</name>
</gene>
<dbReference type="Pfam" id="PF21997">
    <property type="entry name" value="DUF6928"/>
    <property type="match status" value="1"/>
</dbReference>
<name>A0ABT9N7T4_9ACTN</name>
<comment type="caution">
    <text evidence="1">The sequence shown here is derived from an EMBL/GenBank/DDBJ whole genome shotgun (WGS) entry which is preliminary data.</text>
</comment>
<evidence type="ECO:0000313" key="1">
    <source>
        <dbReference type="EMBL" id="MDP9799575.1"/>
    </source>
</evidence>
<dbReference type="EMBL" id="JAUSRA010000001">
    <property type="protein sequence ID" value="MDP9799575.1"/>
    <property type="molecule type" value="Genomic_DNA"/>
</dbReference>
<accession>A0ABT9N7T4</accession>
<reference evidence="1 2" key="1">
    <citation type="submission" date="2023-07" db="EMBL/GenBank/DDBJ databases">
        <title>Sequencing the genomes of 1000 actinobacteria strains.</title>
        <authorList>
            <person name="Klenk H.-P."/>
        </authorList>
    </citation>
    <scope>NUCLEOTIDE SEQUENCE [LARGE SCALE GENOMIC DNA]</scope>
    <source>
        <strain evidence="1 2">DSM 44710</strain>
    </source>
</reference>